<name>A0ABS9QYT8_9GAMM</name>
<organism evidence="2 3">
    <name type="scientific">Shewanella cutis</name>
    <dbReference type="NCBI Taxonomy" id="2766780"/>
    <lineage>
        <taxon>Bacteria</taxon>
        <taxon>Pseudomonadati</taxon>
        <taxon>Pseudomonadota</taxon>
        <taxon>Gammaproteobacteria</taxon>
        <taxon>Alteromonadales</taxon>
        <taxon>Shewanellaceae</taxon>
        <taxon>Shewanella</taxon>
    </lineage>
</organism>
<evidence type="ECO:0000256" key="1">
    <source>
        <dbReference type="SAM" id="Coils"/>
    </source>
</evidence>
<protein>
    <submittedName>
        <fullName evidence="2">Uncharacterized protein</fullName>
    </submittedName>
</protein>
<reference evidence="2 3" key="1">
    <citation type="submission" date="2020-08" db="EMBL/GenBank/DDBJ databases">
        <title>Whole genome sequence of Shewanella sp strain PS-2.</title>
        <authorList>
            <person name="Das S.K."/>
        </authorList>
    </citation>
    <scope>NUCLEOTIDE SEQUENCE [LARGE SCALE GENOMIC DNA]</scope>
    <source>
        <strain evidence="2 3">PS-2</strain>
    </source>
</reference>
<accession>A0ABS9QYT8</accession>
<gene>
    <name evidence="2" type="ORF">H9J30_11710</name>
</gene>
<keyword evidence="3" id="KW-1185">Reference proteome</keyword>
<evidence type="ECO:0000313" key="3">
    <source>
        <dbReference type="Proteomes" id="UP000829384"/>
    </source>
</evidence>
<comment type="caution">
    <text evidence="2">The sequence shown here is derived from an EMBL/GenBank/DDBJ whole genome shotgun (WGS) entry which is preliminary data.</text>
</comment>
<dbReference type="RefSeq" id="WP_240131195.1">
    <property type="nucleotide sequence ID" value="NZ_JACSDI010000007.1"/>
</dbReference>
<proteinExistence type="predicted"/>
<dbReference type="EMBL" id="JACSDI010000007">
    <property type="protein sequence ID" value="MCG9964576.1"/>
    <property type="molecule type" value="Genomic_DNA"/>
</dbReference>
<feature type="coiled-coil region" evidence="1">
    <location>
        <begin position="29"/>
        <end position="56"/>
    </location>
</feature>
<evidence type="ECO:0000313" key="2">
    <source>
        <dbReference type="EMBL" id="MCG9964576.1"/>
    </source>
</evidence>
<dbReference type="Proteomes" id="UP000829384">
    <property type="component" value="Unassembled WGS sequence"/>
</dbReference>
<sequence>MKPLSLSERLNQFATDQDDLSRRGEKNLAAEAAQAIDSLTAEREQLAAQVEALKHGVYHFNRSHGDLNPLLKAVAESPKQCLDDIRAKAICDFKNELLAATSVMFRPHIEGVCAVVTERMQAAKDGAK</sequence>
<keyword evidence="1" id="KW-0175">Coiled coil</keyword>